<dbReference type="Proteomes" id="UP001596328">
    <property type="component" value="Unassembled WGS sequence"/>
</dbReference>
<comment type="caution">
    <text evidence="2">The sequence shown here is derived from an EMBL/GenBank/DDBJ whole genome shotgun (WGS) entry which is preliminary data.</text>
</comment>
<keyword evidence="3" id="KW-1185">Reference proteome</keyword>
<evidence type="ECO:0000313" key="3">
    <source>
        <dbReference type="Proteomes" id="UP001596328"/>
    </source>
</evidence>
<feature type="region of interest" description="Disordered" evidence="1">
    <location>
        <begin position="1"/>
        <end position="55"/>
    </location>
</feature>
<protein>
    <submittedName>
        <fullName evidence="2">Uncharacterized protein</fullName>
    </submittedName>
</protein>
<evidence type="ECO:0000256" key="1">
    <source>
        <dbReference type="SAM" id="MobiDB-lite"/>
    </source>
</evidence>
<sequence length="55" mass="6179">MTRRYTDTENTGLAAVPDLNGAESTDDYGTERSADRRRETMSETVWSHRLTGGSR</sequence>
<proteinExistence type="predicted"/>
<organism evidence="2 3">
    <name type="scientific">Halobium palmae</name>
    <dbReference type="NCBI Taxonomy" id="1776492"/>
    <lineage>
        <taxon>Archaea</taxon>
        <taxon>Methanobacteriati</taxon>
        <taxon>Methanobacteriota</taxon>
        <taxon>Stenosarchaea group</taxon>
        <taxon>Halobacteria</taxon>
        <taxon>Halobacteriales</taxon>
        <taxon>Haloferacaceae</taxon>
        <taxon>Halobium</taxon>
    </lineage>
</organism>
<feature type="compositionally biased region" description="Basic and acidic residues" evidence="1">
    <location>
        <begin position="29"/>
        <end position="41"/>
    </location>
</feature>
<accession>A0ABD5RWX2</accession>
<dbReference type="EMBL" id="JBHSWU010000038">
    <property type="protein sequence ID" value="MFC6723709.1"/>
    <property type="molecule type" value="Genomic_DNA"/>
</dbReference>
<dbReference type="AlphaFoldDB" id="A0ABD5RWX2"/>
<name>A0ABD5RWX2_9EURY</name>
<gene>
    <name evidence="2" type="ORF">ACFQE1_04785</name>
</gene>
<reference evidence="2 3" key="1">
    <citation type="journal article" date="2019" name="Int. J. Syst. Evol. Microbiol.">
        <title>The Global Catalogue of Microorganisms (GCM) 10K type strain sequencing project: providing services to taxonomists for standard genome sequencing and annotation.</title>
        <authorList>
            <consortium name="The Broad Institute Genomics Platform"/>
            <consortium name="The Broad Institute Genome Sequencing Center for Infectious Disease"/>
            <person name="Wu L."/>
            <person name="Ma J."/>
        </authorList>
    </citation>
    <scope>NUCLEOTIDE SEQUENCE [LARGE SCALE GENOMIC DNA]</scope>
    <source>
        <strain evidence="2 3">NBRC 111368</strain>
    </source>
</reference>
<evidence type="ECO:0000313" key="2">
    <source>
        <dbReference type="EMBL" id="MFC6723709.1"/>
    </source>
</evidence>